<feature type="region of interest" description="Disordered" evidence="2">
    <location>
        <begin position="396"/>
        <end position="436"/>
    </location>
</feature>
<dbReference type="EMBL" id="LSRX01000036">
    <property type="protein sequence ID" value="OLQ12920.1"/>
    <property type="molecule type" value="Genomic_DNA"/>
</dbReference>
<keyword evidence="3" id="KW-0472">Membrane</keyword>
<keyword evidence="3" id="KW-1133">Transmembrane helix</keyword>
<name>A0A1Q9EZS0_SYMMI</name>
<feature type="coiled-coil region" evidence="1">
    <location>
        <begin position="57"/>
        <end position="126"/>
    </location>
</feature>
<dbReference type="OrthoDB" id="10263487at2759"/>
<feature type="transmembrane region" description="Helical" evidence="3">
    <location>
        <begin position="257"/>
        <end position="278"/>
    </location>
</feature>
<gene>
    <name evidence="4" type="ORF">AK812_SmicGene3116</name>
</gene>
<organism evidence="4 5">
    <name type="scientific">Symbiodinium microadriaticum</name>
    <name type="common">Dinoflagellate</name>
    <name type="synonym">Zooxanthella microadriatica</name>
    <dbReference type="NCBI Taxonomy" id="2951"/>
    <lineage>
        <taxon>Eukaryota</taxon>
        <taxon>Sar</taxon>
        <taxon>Alveolata</taxon>
        <taxon>Dinophyceae</taxon>
        <taxon>Suessiales</taxon>
        <taxon>Symbiodiniaceae</taxon>
        <taxon>Symbiodinium</taxon>
    </lineage>
</organism>
<keyword evidence="1" id="KW-0175">Coiled coil</keyword>
<reference evidence="4 5" key="1">
    <citation type="submission" date="2016-02" db="EMBL/GenBank/DDBJ databases">
        <title>Genome analysis of coral dinoflagellate symbionts highlights evolutionary adaptations to a symbiotic lifestyle.</title>
        <authorList>
            <person name="Aranda M."/>
            <person name="Li Y."/>
            <person name="Liew Y.J."/>
            <person name="Baumgarten S."/>
            <person name="Simakov O."/>
            <person name="Wilson M."/>
            <person name="Piel J."/>
            <person name="Ashoor H."/>
            <person name="Bougouffa S."/>
            <person name="Bajic V.B."/>
            <person name="Ryu T."/>
            <person name="Ravasi T."/>
            <person name="Bayer T."/>
            <person name="Micklem G."/>
            <person name="Kim H."/>
            <person name="Bhak J."/>
            <person name="Lajeunesse T.C."/>
            <person name="Voolstra C.R."/>
        </authorList>
    </citation>
    <scope>NUCLEOTIDE SEQUENCE [LARGE SCALE GENOMIC DNA]</scope>
    <source>
        <strain evidence="4 5">CCMP2467</strain>
    </source>
</reference>
<accession>A0A1Q9EZS0</accession>
<protein>
    <submittedName>
        <fullName evidence="4">Uncharacterized protein</fullName>
    </submittedName>
</protein>
<evidence type="ECO:0000256" key="1">
    <source>
        <dbReference type="SAM" id="Coils"/>
    </source>
</evidence>
<sequence length="436" mass="47361">MVPENLKSGTSLPLQKTGMQRMRECLSALETGLVTVIGGPVEPSGDHADRCSLLQQKQELSSQMETLRATMRHVQEDGEHCSNEARQFEAEGALDYIKVAAQRDKLQTLREQIRRSKLQAAEHRRAERELFLGPSGEVLSVESDVQAAVRNEIGQLQQVVQDLTTRIAASAADGGAMLAEAPRDEDEALRLIGFCLGTLREVTGGNEAPVEANAAKKKTRRLMVREGKVVRYVEVETSNGEEQDLAQERSNALSNCLVWLICIGCLLLAVLVAILLILEGRAAPHFSTGFGMRPLGAARPMAVDPAAGCYADPLSWTADMRSLCCSTHNIGCQQHVLARPHSTGAAAVEAETSRSVCHERQELESWTAAQQVYCCETYRIGCSAANTRIGAEDSEFVPDFLAPTSEAESNDQSAEGASESANPHRRRRYLAGGMSS</sequence>
<feature type="compositionally biased region" description="Polar residues" evidence="2">
    <location>
        <begin position="406"/>
        <end position="421"/>
    </location>
</feature>
<proteinExistence type="predicted"/>
<evidence type="ECO:0000256" key="3">
    <source>
        <dbReference type="SAM" id="Phobius"/>
    </source>
</evidence>
<dbReference type="Proteomes" id="UP000186817">
    <property type="component" value="Unassembled WGS sequence"/>
</dbReference>
<comment type="caution">
    <text evidence="4">The sequence shown here is derived from an EMBL/GenBank/DDBJ whole genome shotgun (WGS) entry which is preliminary data.</text>
</comment>
<evidence type="ECO:0000313" key="4">
    <source>
        <dbReference type="EMBL" id="OLQ12920.1"/>
    </source>
</evidence>
<evidence type="ECO:0000313" key="5">
    <source>
        <dbReference type="Proteomes" id="UP000186817"/>
    </source>
</evidence>
<dbReference type="AlphaFoldDB" id="A0A1Q9EZS0"/>
<evidence type="ECO:0000256" key="2">
    <source>
        <dbReference type="SAM" id="MobiDB-lite"/>
    </source>
</evidence>
<keyword evidence="5" id="KW-1185">Reference proteome</keyword>
<keyword evidence="3" id="KW-0812">Transmembrane</keyword>